<dbReference type="InterPro" id="IPR052275">
    <property type="entry name" value="Mt_Fe-S_assembly_factor"/>
</dbReference>
<dbReference type="AlphaFoldDB" id="G0WF10"/>
<dbReference type="Pfam" id="PF01722">
    <property type="entry name" value="BolA"/>
    <property type="match status" value="1"/>
</dbReference>
<gene>
    <name evidence="3" type="primary">NDAI0H01970</name>
    <name evidence="3" type="ordered locus">NDAI_0H01970</name>
</gene>
<name>G0WF10_NAUDC</name>
<dbReference type="EMBL" id="HE580274">
    <property type="protein sequence ID" value="CCD26371.1"/>
    <property type="molecule type" value="Genomic_DNA"/>
</dbReference>
<reference evidence="3 4" key="1">
    <citation type="journal article" date="2011" name="Proc. Natl. Acad. Sci. U.S.A.">
        <title>Evolutionary erosion of yeast sex chromosomes by mating-type switching accidents.</title>
        <authorList>
            <person name="Gordon J.L."/>
            <person name="Armisen D."/>
            <person name="Proux-Wera E."/>
            <person name="Oheigeartaigh S.S."/>
            <person name="Byrne K.P."/>
            <person name="Wolfe K.H."/>
        </authorList>
    </citation>
    <scope>NUCLEOTIDE SEQUENCE [LARGE SCALE GENOMIC DNA]</scope>
    <source>
        <strain evidence="4">ATCC 10597 / BCRC 20456 / CBS 421 / NBRC 0211 / NRRL Y-12639</strain>
    </source>
</reference>
<dbReference type="GO" id="GO:0051604">
    <property type="term" value="P:protein maturation"/>
    <property type="evidence" value="ECO:0007669"/>
    <property type="project" value="EnsemblFungi"/>
</dbReference>
<dbReference type="PANTHER" id="PTHR46188:SF1">
    <property type="entry name" value="BOLA-LIKE PROTEIN 3"/>
    <property type="match status" value="1"/>
</dbReference>
<dbReference type="InterPro" id="IPR036065">
    <property type="entry name" value="BolA-like_sf"/>
</dbReference>
<evidence type="ECO:0000256" key="2">
    <source>
        <dbReference type="RuleBase" id="RU003860"/>
    </source>
</evidence>
<evidence type="ECO:0000256" key="1">
    <source>
        <dbReference type="ARBA" id="ARBA00005578"/>
    </source>
</evidence>
<evidence type="ECO:0000313" key="3">
    <source>
        <dbReference type="EMBL" id="CCD26371.1"/>
    </source>
</evidence>
<organism evidence="3 4">
    <name type="scientific">Naumovozyma dairenensis (strain ATCC 10597 / BCRC 20456 / CBS 421 / NBRC 0211 / NRRL Y-12639)</name>
    <name type="common">Saccharomyces dairenensis</name>
    <dbReference type="NCBI Taxonomy" id="1071378"/>
    <lineage>
        <taxon>Eukaryota</taxon>
        <taxon>Fungi</taxon>
        <taxon>Dikarya</taxon>
        <taxon>Ascomycota</taxon>
        <taxon>Saccharomycotina</taxon>
        <taxon>Saccharomycetes</taxon>
        <taxon>Saccharomycetales</taxon>
        <taxon>Saccharomycetaceae</taxon>
        <taxon>Naumovozyma</taxon>
    </lineage>
</organism>
<protein>
    <submittedName>
        <fullName evidence="3">Uncharacterized protein</fullName>
    </submittedName>
</protein>
<dbReference type="SUPFAM" id="SSF82657">
    <property type="entry name" value="BolA-like"/>
    <property type="match status" value="1"/>
</dbReference>
<evidence type="ECO:0000313" key="4">
    <source>
        <dbReference type="Proteomes" id="UP000000689"/>
    </source>
</evidence>
<dbReference type="Proteomes" id="UP000000689">
    <property type="component" value="Chromosome 8"/>
</dbReference>
<dbReference type="Gene3D" id="3.10.20.90">
    <property type="entry name" value="Phosphatidylinositol 3-kinase Catalytic Subunit, Chain A, domain 1"/>
    <property type="match status" value="1"/>
</dbReference>
<dbReference type="GO" id="GO:0005759">
    <property type="term" value="C:mitochondrial matrix"/>
    <property type="evidence" value="ECO:0007669"/>
    <property type="project" value="EnsemblFungi"/>
</dbReference>
<dbReference type="eggNOG" id="KOG3348">
    <property type="taxonomic scope" value="Eukaryota"/>
</dbReference>
<dbReference type="PIRSF" id="PIRSF003113">
    <property type="entry name" value="BolA"/>
    <property type="match status" value="1"/>
</dbReference>
<dbReference type="InterPro" id="IPR002634">
    <property type="entry name" value="BolA"/>
</dbReference>
<comment type="similarity">
    <text evidence="1 2">Belongs to the BolA/IbaG family.</text>
</comment>
<dbReference type="GeneID" id="11495902"/>
<dbReference type="OrthoDB" id="203381at2759"/>
<dbReference type="STRING" id="1071378.G0WF10"/>
<dbReference type="HOGENOM" id="CLU_109462_0_1_1"/>
<keyword evidence="4" id="KW-1185">Reference proteome</keyword>
<dbReference type="PANTHER" id="PTHR46188">
    <property type="entry name" value="BOLA-LIKE PROTEIN 3"/>
    <property type="match status" value="1"/>
</dbReference>
<dbReference type="RefSeq" id="XP_003671614.1">
    <property type="nucleotide sequence ID" value="XM_003671566.1"/>
</dbReference>
<proteinExistence type="inferred from homology"/>
<dbReference type="OMA" id="EIQNMHG"/>
<accession>G0WF10</accession>
<sequence>MWLHSLRNTTTRTRTPIMMMMNTKSSNMLMRLYSSGSISTSMKMTPEEKMILEKLSKALQPKSIRVQDMSGGCGTMFAINVTSSQFNGLTTIKQHKLVNEILKDDIPRWHGLQLQTKKDK</sequence>
<dbReference type="KEGG" id="ndi:NDAI_0H01970"/>